<dbReference type="GO" id="GO:0043590">
    <property type="term" value="C:bacterial nucleoid"/>
    <property type="evidence" value="ECO:0007669"/>
    <property type="project" value="TreeGrafter"/>
</dbReference>
<dbReference type="InterPro" id="IPR022572">
    <property type="entry name" value="DNA_rep/recomb_RecO_N"/>
</dbReference>
<dbReference type="AlphaFoldDB" id="A0A261EYA5"/>
<keyword evidence="11" id="KW-1185">Reference proteome</keyword>
<dbReference type="PANTHER" id="PTHR33991">
    <property type="entry name" value="DNA REPAIR PROTEIN RECO"/>
    <property type="match status" value="1"/>
</dbReference>
<gene>
    <name evidence="8" type="primary">recO</name>
    <name evidence="10" type="ORF">PSRA_0908</name>
</gene>
<sequence length="255" mass="28256">MPLYHDEGVVLRTYDLGEADRIVSILTRRHGKVRAVARGVRREKSRFGSRLEPFMRSDLLIATGRSLDVVSQASVLFPYARGICADYNAYLAANVVAETADRLHADPQHASKWRDVSDDENATDSLQYNLLVGALASLARGMHTPQTIAYSYVLRAMARGGWLPRLDSCTVCGDVACTHFSVSGGGVFCDTHMLPDSRATDRRVLDELTQLLTGDWGALDAAPDLDATTIAIVEDWSEYYLERPIRSLRLLHSMI</sequence>
<keyword evidence="4 8" id="KW-0227">DNA damage</keyword>
<protein>
    <recommendedName>
        <fullName evidence="3 8">DNA repair protein RecO</fullName>
    </recommendedName>
    <alternativeName>
        <fullName evidence="7 8">Recombination protein O</fullName>
    </alternativeName>
</protein>
<dbReference type="Gene3D" id="2.40.50.140">
    <property type="entry name" value="Nucleic acid-binding proteins"/>
    <property type="match status" value="1"/>
</dbReference>
<organism evidence="10 11">
    <name type="scientific">Pseudoscardovia radai</name>
    <dbReference type="NCBI Taxonomy" id="987066"/>
    <lineage>
        <taxon>Bacteria</taxon>
        <taxon>Bacillati</taxon>
        <taxon>Actinomycetota</taxon>
        <taxon>Actinomycetes</taxon>
        <taxon>Bifidobacteriales</taxon>
        <taxon>Bifidobacteriaceae</taxon>
        <taxon>Pseudoscardovia</taxon>
    </lineage>
</organism>
<dbReference type="NCBIfam" id="TIGR00613">
    <property type="entry name" value="reco"/>
    <property type="match status" value="1"/>
</dbReference>
<dbReference type="GO" id="GO:0006310">
    <property type="term" value="P:DNA recombination"/>
    <property type="evidence" value="ECO:0007669"/>
    <property type="project" value="UniProtKB-UniRule"/>
</dbReference>
<dbReference type="InterPro" id="IPR037278">
    <property type="entry name" value="ARFGAP/RecO"/>
</dbReference>
<evidence type="ECO:0000313" key="10">
    <source>
        <dbReference type="EMBL" id="OZG51828.1"/>
    </source>
</evidence>
<evidence type="ECO:0000256" key="7">
    <source>
        <dbReference type="ARBA" id="ARBA00033409"/>
    </source>
</evidence>
<dbReference type="Proteomes" id="UP000216725">
    <property type="component" value="Unassembled WGS sequence"/>
</dbReference>
<dbReference type="GO" id="GO:0006302">
    <property type="term" value="P:double-strand break repair"/>
    <property type="evidence" value="ECO:0007669"/>
    <property type="project" value="TreeGrafter"/>
</dbReference>
<proteinExistence type="inferred from homology"/>
<feature type="domain" description="DNA replication/recombination mediator RecO N-terminal" evidence="9">
    <location>
        <begin position="1"/>
        <end position="78"/>
    </location>
</feature>
<dbReference type="EMBL" id="MWWR01000006">
    <property type="protein sequence ID" value="OZG51828.1"/>
    <property type="molecule type" value="Genomic_DNA"/>
</dbReference>
<accession>A0A261EYA5</accession>
<evidence type="ECO:0000313" key="11">
    <source>
        <dbReference type="Proteomes" id="UP000216725"/>
    </source>
</evidence>
<comment type="function">
    <text evidence="1 8">Involved in DNA repair and RecF pathway recombination.</text>
</comment>
<evidence type="ECO:0000256" key="6">
    <source>
        <dbReference type="ARBA" id="ARBA00023204"/>
    </source>
</evidence>
<evidence type="ECO:0000259" key="9">
    <source>
        <dbReference type="Pfam" id="PF11967"/>
    </source>
</evidence>
<dbReference type="Pfam" id="PF11967">
    <property type="entry name" value="RecO_N"/>
    <property type="match status" value="1"/>
</dbReference>
<dbReference type="InterPro" id="IPR012340">
    <property type="entry name" value="NA-bd_OB-fold"/>
</dbReference>
<dbReference type="RefSeq" id="WP_094660723.1">
    <property type="nucleotide sequence ID" value="NZ_JBKZBR010000028.1"/>
</dbReference>
<evidence type="ECO:0000256" key="3">
    <source>
        <dbReference type="ARBA" id="ARBA00021310"/>
    </source>
</evidence>
<dbReference type="SUPFAM" id="SSF50249">
    <property type="entry name" value="Nucleic acid-binding proteins"/>
    <property type="match status" value="1"/>
</dbReference>
<dbReference type="SUPFAM" id="SSF57863">
    <property type="entry name" value="ArfGap/RecO-like zinc finger"/>
    <property type="match status" value="1"/>
</dbReference>
<keyword evidence="5 8" id="KW-0233">DNA recombination</keyword>
<evidence type="ECO:0000256" key="4">
    <source>
        <dbReference type="ARBA" id="ARBA00022763"/>
    </source>
</evidence>
<evidence type="ECO:0000256" key="5">
    <source>
        <dbReference type="ARBA" id="ARBA00023172"/>
    </source>
</evidence>
<keyword evidence="6 8" id="KW-0234">DNA repair</keyword>
<evidence type="ECO:0000256" key="1">
    <source>
        <dbReference type="ARBA" id="ARBA00003065"/>
    </source>
</evidence>
<evidence type="ECO:0000256" key="2">
    <source>
        <dbReference type="ARBA" id="ARBA00007452"/>
    </source>
</evidence>
<dbReference type="Pfam" id="PF02565">
    <property type="entry name" value="RecO_C"/>
    <property type="match status" value="1"/>
</dbReference>
<dbReference type="PANTHER" id="PTHR33991:SF1">
    <property type="entry name" value="DNA REPAIR PROTEIN RECO"/>
    <property type="match status" value="1"/>
</dbReference>
<dbReference type="InterPro" id="IPR003717">
    <property type="entry name" value="RecO"/>
</dbReference>
<comment type="similarity">
    <text evidence="2 8">Belongs to the RecO family.</text>
</comment>
<comment type="caution">
    <text evidence="10">The sequence shown here is derived from an EMBL/GenBank/DDBJ whole genome shotgun (WGS) entry which is preliminary data.</text>
</comment>
<reference evidence="10 11" key="1">
    <citation type="journal article" date="2017" name="BMC Genomics">
        <title>Comparative genomic and phylogenomic analyses of the Bifidobacteriaceae family.</title>
        <authorList>
            <person name="Lugli G.A."/>
            <person name="Milani C."/>
            <person name="Turroni F."/>
            <person name="Duranti S."/>
            <person name="Mancabelli L."/>
            <person name="Mangifesta M."/>
            <person name="Ferrario C."/>
            <person name="Modesto M."/>
            <person name="Mattarelli P."/>
            <person name="Jiri K."/>
            <person name="van Sinderen D."/>
            <person name="Ventura M."/>
        </authorList>
    </citation>
    <scope>NUCLEOTIDE SEQUENCE [LARGE SCALE GENOMIC DNA]</scope>
    <source>
        <strain evidence="10 11">DSM 24742</strain>
    </source>
</reference>
<name>A0A261EYA5_9BIFI</name>
<dbReference type="HAMAP" id="MF_00201">
    <property type="entry name" value="RecO"/>
    <property type="match status" value="1"/>
</dbReference>
<dbReference type="InterPro" id="IPR042242">
    <property type="entry name" value="RecO_C"/>
</dbReference>
<dbReference type="Gene3D" id="1.20.1440.120">
    <property type="entry name" value="Recombination protein O, C-terminal domain"/>
    <property type="match status" value="1"/>
</dbReference>
<dbReference type="OrthoDB" id="9812244at2"/>
<evidence type="ECO:0000256" key="8">
    <source>
        <dbReference type="HAMAP-Rule" id="MF_00201"/>
    </source>
</evidence>